<organism evidence="10 11">
    <name type="scientific">Dacryopinax primogenitus (strain DJM 731)</name>
    <name type="common">Brown rot fungus</name>
    <dbReference type="NCBI Taxonomy" id="1858805"/>
    <lineage>
        <taxon>Eukaryota</taxon>
        <taxon>Fungi</taxon>
        <taxon>Dikarya</taxon>
        <taxon>Basidiomycota</taxon>
        <taxon>Agaricomycotina</taxon>
        <taxon>Dacrymycetes</taxon>
        <taxon>Dacrymycetales</taxon>
        <taxon>Dacrymycetaceae</taxon>
        <taxon>Dacryopinax</taxon>
    </lineage>
</organism>
<dbReference type="HOGENOM" id="CLU_023369_0_0_1"/>
<dbReference type="GO" id="GO:0006406">
    <property type="term" value="P:mRNA export from nucleus"/>
    <property type="evidence" value="ECO:0007669"/>
    <property type="project" value="TreeGrafter"/>
</dbReference>
<dbReference type="OrthoDB" id="17644at2759"/>
<evidence type="ECO:0000256" key="5">
    <source>
        <dbReference type="ARBA" id="ARBA00022927"/>
    </source>
</evidence>
<reference evidence="10 11" key="1">
    <citation type="journal article" date="2012" name="Science">
        <title>The Paleozoic origin of enzymatic lignin decomposition reconstructed from 31 fungal genomes.</title>
        <authorList>
            <person name="Floudas D."/>
            <person name="Binder M."/>
            <person name="Riley R."/>
            <person name="Barry K."/>
            <person name="Blanchette R.A."/>
            <person name="Henrissat B."/>
            <person name="Martinez A.T."/>
            <person name="Otillar R."/>
            <person name="Spatafora J.W."/>
            <person name="Yadav J.S."/>
            <person name="Aerts A."/>
            <person name="Benoit I."/>
            <person name="Boyd A."/>
            <person name="Carlson A."/>
            <person name="Copeland A."/>
            <person name="Coutinho P.M."/>
            <person name="de Vries R.P."/>
            <person name="Ferreira P."/>
            <person name="Findley K."/>
            <person name="Foster B."/>
            <person name="Gaskell J."/>
            <person name="Glotzer D."/>
            <person name="Gorecki P."/>
            <person name="Heitman J."/>
            <person name="Hesse C."/>
            <person name="Hori C."/>
            <person name="Igarashi K."/>
            <person name="Jurgens J.A."/>
            <person name="Kallen N."/>
            <person name="Kersten P."/>
            <person name="Kohler A."/>
            <person name="Kuees U."/>
            <person name="Kumar T.K.A."/>
            <person name="Kuo A."/>
            <person name="LaButti K."/>
            <person name="Larrondo L.F."/>
            <person name="Lindquist E."/>
            <person name="Ling A."/>
            <person name="Lombard V."/>
            <person name="Lucas S."/>
            <person name="Lundell T."/>
            <person name="Martin R."/>
            <person name="McLaughlin D.J."/>
            <person name="Morgenstern I."/>
            <person name="Morin E."/>
            <person name="Murat C."/>
            <person name="Nagy L.G."/>
            <person name="Nolan M."/>
            <person name="Ohm R.A."/>
            <person name="Patyshakuliyeva A."/>
            <person name="Rokas A."/>
            <person name="Ruiz-Duenas F.J."/>
            <person name="Sabat G."/>
            <person name="Salamov A."/>
            <person name="Samejima M."/>
            <person name="Schmutz J."/>
            <person name="Slot J.C."/>
            <person name="St John F."/>
            <person name="Stenlid J."/>
            <person name="Sun H."/>
            <person name="Sun S."/>
            <person name="Syed K."/>
            <person name="Tsang A."/>
            <person name="Wiebenga A."/>
            <person name="Young D."/>
            <person name="Pisabarro A."/>
            <person name="Eastwood D.C."/>
            <person name="Martin F."/>
            <person name="Cullen D."/>
            <person name="Grigoriev I.V."/>
            <person name="Hibbett D.S."/>
        </authorList>
    </citation>
    <scope>NUCLEOTIDE SEQUENCE [LARGE SCALE GENOMIC DNA]</scope>
    <source>
        <strain evidence="10 11">DJM-731 SS1</strain>
    </source>
</reference>
<dbReference type="GeneID" id="63684961"/>
<keyword evidence="11" id="KW-1185">Reference proteome</keyword>
<keyword evidence="9" id="KW-0472">Membrane</keyword>
<dbReference type="RefSeq" id="XP_040630383.1">
    <property type="nucleotide sequence ID" value="XM_040769899.1"/>
</dbReference>
<evidence type="ECO:0000256" key="3">
    <source>
        <dbReference type="ARBA" id="ARBA00022448"/>
    </source>
</evidence>
<keyword evidence="6 9" id="KW-0811">Translocation</keyword>
<evidence type="ECO:0000256" key="9">
    <source>
        <dbReference type="RuleBase" id="RU365073"/>
    </source>
</evidence>
<keyword evidence="5 9" id="KW-0653">Protein transport</keyword>
<proteinExistence type="inferred from homology"/>
<keyword evidence="4 9" id="KW-0509">mRNA transport</keyword>
<dbReference type="InterPro" id="IPR011502">
    <property type="entry name" value="Nucleoporin_Nup85"/>
</dbReference>
<dbReference type="Proteomes" id="UP000030653">
    <property type="component" value="Unassembled WGS sequence"/>
</dbReference>
<dbReference type="PANTHER" id="PTHR13373">
    <property type="entry name" value="FROUNT PROTEIN-RELATED"/>
    <property type="match status" value="1"/>
</dbReference>
<evidence type="ECO:0000256" key="1">
    <source>
        <dbReference type="ARBA" id="ARBA00004567"/>
    </source>
</evidence>
<dbReference type="GO" id="GO:0017056">
    <property type="term" value="F:structural constituent of nuclear pore"/>
    <property type="evidence" value="ECO:0007669"/>
    <property type="project" value="TreeGrafter"/>
</dbReference>
<comment type="subcellular location">
    <subcellularLocation>
        <location evidence="1 9">Nucleus</location>
        <location evidence="1 9">Nuclear pore complex</location>
    </subcellularLocation>
</comment>
<evidence type="ECO:0000256" key="4">
    <source>
        <dbReference type="ARBA" id="ARBA00022816"/>
    </source>
</evidence>
<evidence type="ECO:0000256" key="7">
    <source>
        <dbReference type="ARBA" id="ARBA00023132"/>
    </source>
</evidence>
<keyword evidence="3 9" id="KW-0813">Transport</keyword>
<dbReference type="PANTHER" id="PTHR13373:SF21">
    <property type="entry name" value="NUCLEAR PORE COMPLEX PROTEIN NUP85"/>
    <property type="match status" value="1"/>
</dbReference>
<protein>
    <recommendedName>
        <fullName evidence="9">Nuclear pore complex protein Nup85</fullName>
    </recommendedName>
</protein>
<dbReference type="GO" id="GO:0045893">
    <property type="term" value="P:positive regulation of DNA-templated transcription"/>
    <property type="evidence" value="ECO:0007669"/>
    <property type="project" value="TreeGrafter"/>
</dbReference>
<evidence type="ECO:0000313" key="11">
    <source>
        <dbReference type="Proteomes" id="UP000030653"/>
    </source>
</evidence>
<evidence type="ECO:0000256" key="2">
    <source>
        <dbReference type="ARBA" id="ARBA00005573"/>
    </source>
</evidence>
<evidence type="ECO:0000256" key="6">
    <source>
        <dbReference type="ARBA" id="ARBA00023010"/>
    </source>
</evidence>
<dbReference type="Pfam" id="PF07575">
    <property type="entry name" value="Nucleopor_Nup85"/>
    <property type="match status" value="2"/>
</dbReference>
<comment type="function">
    <text evidence="9">Functions as a component of the nuclear pore complex (NPC).</text>
</comment>
<gene>
    <name evidence="10" type="ORF">DACRYDRAFT_114882</name>
</gene>
<keyword evidence="8 9" id="KW-0539">Nucleus</keyword>
<keyword evidence="7 9" id="KW-0906">Nuclear pore complex</keyword>
<name>M5G480_DACPD</name>
<evidence type="ECO:0000256" key="8">
    <source>
        <dbReference type="ARBA" id="ARBA00023242"/>
    </source>
</evidence>
<dbReference type="AlphaFoldDB" id="M5G480"/>
<dbReference type="STRING" id="1858805.M5G480"/>
<comment type="similarity">
    <text evidence="2 9">Belongs to the nucleoporin Nup85 family.</text>
</comment>
<evidence type="ECO:0000313" key="10">
    <source>
        <dbReference type="EMBL" id="EJU03489.1"/>
    </source>
</evidence>
<accession>M5G480</accession>
<dbReference type="OMA" id="ELMEWLN"/>
<sequence length="727" mass="82489">MPNDLHVKYSVGKKGAFPKELGLISATSSRGTTMAMATTRKTLDLTSKRKKPSKREGNVWMVNIEGYTAEMRKLYIATHPVFSSAQLLWDTERRDNPITTDIGLPSQTSVAHYSRCWAQYRRQIDNAESPSPELQAISSIVFLVQVLYLPESGFNTGIVGEELLDWLNTIDVRPTTEEVEEFSQEDAWKLDGFWSFLQRLVLRGHFEMAQAVLERLMDQHPSAILSNVIRTSLIPLLESFPRPSAFNHQSQFEEARFRWDASLKTTRKNFEGMLKSEKGDWVQAIRGIFEIMDGQEQRILALVNDGGIGWVEAAGVWGVWVDPSMTRSDLTNNVLDHILEVMPLDPTDNAQALMAALMGGDSVKVLFLAAEASSWLVAHLVDMFQRMQFLDEAYLEGGESQNIRSFYILGYCDHLLADPSMFEIAFDYARHSGPAGRIWLADNITRIPLGLGSAKAPPDAEEEAQRAAPAEGDMDLDVTIGAKHDYVLPGDSHQLEKLIRDCIANNLEAELQDICKIASETFVRQRRYGWAVSYAIRARDVRRLRWIAERLLQEYVRHGAVTFLRRASQLPDYFLLEGSEDEVPMPPDHAIFAAPLTFVCRYYLFQRLYSESEWREASELLVMLLKSRVAPRNWWGVLLWDSLPFLQEGEILIDYDDSLELLRCLEEIHTGSAYGGPGDYLEAMAGMLTKGEEITPEERKRVEKEALDKLSTLRCIEARVSYNEISL</sequence>
<dbReference type="EMBL" id="JH795859">
    <property type="protein sequence ID" value="EJU03489.1"/>
    <property type="molecule type" value="Genomic_DNA"/>
</dbReference>
<comment type="subunit">
    <text evidence="9">Component of the nuclear pore complex (NPC).</text>
</comment>
<dbReference type="GO" id="GO:0031965">
    <property type="term" value="C:nuclear membrane"/>
    <property type="evidence" value="ECO:0007669"/>
    <property type="project" value="UniProtKB-UniRule"/>
</dbReference>
<dbReference type="GO" id="GO:0006606">
    <property type="term" value="P:protein import into nucleus"/>
    <property type="evidence" value="ECO:0007669"/>
    <property type="project" value="TreeGrafter"/>
</dbReference>
<dbReference type="GO" id="GO:0031080">
    <property type="term" value="C:nuclear pore outer ring"/>
    <property type="evidence" value="ECO:0007669"/>
    <property type="project" value="TreeGrafter"/>
</dbReference>